<protein>
    <submittedName>
        <fullName evidence="1">Uncharacterized protein</fullName>
    </submittedName>
</protein>
<sequence length="38" mass="4727">MRRTLENRYLQLQALKIKRNYRHLLNDLPAKMRHLQHG</sequence>
<organism evidence="1">
    <name type="scientific">Rhizophora mucronata</name>
    <name type="common">Asiatic mangrove</name>
    <dbReference type="NCBI Taxonomy" id="61149"/>
    <lineage>
        <taxon>Eukaryota</taxon>
        <taxon>Viridiplantae</taxon>
        <taxon>Streptophyta</taxon>
        <taxon>Embryophyta</taxon>
        <taxon>Tracheophyta</taxon>
        <taxon>Spermatophyta</taxon>
        <taxon>Magnoliopsida</taxon>
        <taxon>eudicotyledons</taxon>
        <taxon>Gunneridae</taxon>
        <taxon>Pentapetalae</taxon>
        <taxon>rosids</taxon>
        <taxon>fabids</taxon>
        <taxon>Malpighiales</taxon>
        <taxon>Rhizophoraceae</taxon>
        <taxon>Rhizophora</taxon>
    </lineage>
</organism>
<proteinExistence type="predicted"/>
<reference evidence="1" key="1">
    <citation type="submission" date="2018-02" db="EMBL/GenBank/DDBJ databases">
        <title>Rhizophora mucronata_Transcriptome.</title>
        <authorList>
            <person name="Meera S.P."/>
            <person name="Sreeshan A."/>
            <person name="Augustine A."/>
        </authorList>
    </citation>
    <scope>NUCLEOTIDE SEQUENCE</scope>
    <source>
        <tissue evidence="1">Leaf</tissue>
    </source>
</reference>
<dbReference type="AlphaFoldDB" id="A0A2P2QTG2"/>
<accession>A0A2P2QTG2</accession>
<dbReference type="EMBL" id="GGEC01089836">
    <property type="protein sequence ID" value="MBX70320.1"/>
    <property type="molecule type" value="Transcribed_RNA"/>
</dbReference>
<name>A0A2P2QTG2_RHIMU</name>
<evidence type="ECO:0000313" key="1">
    <source>
        <dbReference type="EMBL" id="MBX70320.1"/>
    </source>
</evidence>